<reference evidence="1" key="1">
    <citation type="journal article" date="2015" name="J. Eukaryot. Microbiol.">
        <title>Chloroplast Genome Evolution in the Euglenaceae.</title>
        <authorList>
            <person name="Bennett M.S."/>
            <person name="Triemer R.E."/>
        </authorList>
    </citation>
    <scope>NUCLEOTIDE SEQUENCE</scope>
    <source>
        <strain evidence="1">UTEX 373</strain>
    </source>
</reference>
<dbReference type="GeneID" id="24573187"/>
<dbReference type="GO" id="GO:0003964">
    <property type="term" value="F:RNA-directed DNA polymerase activity"/>
    <property type="evidence" value="ECO:0007669"/>
    <property type="project" value="TreeGrafter"/>
</dbReference>
<evidence type="ECO:0000313" key="1">
    <source>
        <dbReference type="EMBL" id="AKJ83316.1"/>
    </source>
</evidence>
<dbReference type="GO" id="GO:0090615">
    <property type="term" value="P:mitochondrial mRNA processing"/>
    <property type="evidence" value="ECO:0007669"/>
    <property type="project" value="TreeGrafter"/>
</dbReference>
<dbReference type="AlphaFoldDB" id="A0A0G3F6N8"/>
<dbReference type="RefSeq" id="YP_009144869.1">
    <property type="nucleotide sequence ID" value="NC_027269.1"/>
</dbReference>
<dbReference type="EMBL" id="KP453743">
    <property type="protein sequence ID" value="AKJ83316.1"/>
    <property type="molecule type" value="Genomic_DNA"/>
</dbReference>
<keyword evidence="1" id="KW-0150">Chloroplast</keyword>
<dbReference type="PANTHER" id="PTHR33642">
    <property type="entry name" value="COX1/OXI3 INTRON 1 PROTEIN-RELATED"/>
    <property type="match status" value="1"/>
</dbReference>
<geneLocation type="chloroplast" evidence="1"/>
<proteinExistence type="predicted"/>
<organism evidence="1">
    <name type="scientific">Euglena anabaena</name>
    <name type="common">Euglenaria anabaena</name>
    <dbReference type="NCBI Taxonomy" id="38273"/>
    <lineage>
        <taxon>Eukaryota</taxon>
        <taxon>Discoba</taxon>
        <taxon>Euglenozoa</taxon>
        <taxon>Euglenida</taxon>
        <taxon>Spirocuta</taxon>
        <taxon>Euglenophyceae</taxon>
        <taxon>Euglenales</taxon>
        <taxon>Euglenaceae</taxon>
        <taxon>Euglenaria</taxon>
    </lineage>
</organism>
<accession>A0A0G3F6N8</accession>
<gene>
    <name evidence="1" type="primary">mat2</name>
</gene>
<keyword evidence="1" id="KW-0934">Plastid</keyword>
<protein>
    <submittedName>
        <fullName evidence="1">Maturase</fullName>
    </submittedName>
</protein>
<dbReference type="GO" id="GO:0006315">
    <property type="term" value="P:homing of group II introns"/>
    <property type="evidence" value="ECO:0007669"/>
    <property type="project" value="TreeGrafter"/>
</dbReference>
<dbReference type="PANTHER" id="PTHR33642:SF4">
    <property type="entry name" value="COX1_OXI3 INTRON 1 PROTEIN-RELATED"/>
    <property type="match status" value="1"/>
</dbReference>
<name>A0A0G3F6N8_EUGAN</name>
<dbReference type="GO" id="GO:0005739">
    <property type="term" value="C:mitochondrion"/>
    <property type="evidence" value="ECO:0007669"/>
    <property type="project" value="TreeGrafter"/>
</dbReference>
<sequence length="759" mass="91651">MVKKQMIFRDQFTSDFLLNSWDILKNNSSLIELKHVRDFIPISRFWFEKTSRLLKKGNYDYYSLIFVKNYKLRLNQKILPLRTIKRLILEISFINALSPLFKKSSFLNLTEYNFYLNSIFKKEFFNLRTLKNFRFNGSLNCYSPEEYFSYEKSSFLFFNNSIHQTLSQIKSWNPEVNFFFSSKFKSFLDNINKNKLKNIFSKYIKDERYWFEIEKMLTSGFLNLSFEFTYFENNFAGFSPLSRFLVNVYLSEFDNFVRSLSYKNNSIFILNNFILDKDNRDYRSFLLRTIPLKLEYNLINIQKLCCLNNLKTSFYKTFFLKNFYKKKFKVFLKKILYVRFLHFFLFGFIASKSFSFQILEKVLCYTKTNLHVYYNQKDLILASNAPITFLGFYIKRLDLLTKKVSVFNSSNKIKTKYFLKIINRLDNKRKKLSKVIVQRFDSEVFLIVKKALEKKNLYLKDLKNIKLWLYIFQLECVRSSQSFKLIQLKENKINFARIFNLLKFNKLNILTDYRRFSFNLYIKKLQISLKSSIIKFLPNINKSVLGVDLFFYSNFVELRKLLEFYYENLYLDLRYSQKFFVSQNLKTFKQKSTLRDLSWVINVNEISNLFNVPFNYSLVLLTPINLLLKKLSELNYINLQTLKPISNSKYLFFDDAIILDYCSYHAILLLSLFRCSENFSKVKIMVEYIRQSCLLTLCRKHNKSKDWVYSVYTSDLLSYQNLFFYGNTFPTFKKITLMKKKFLKTNDFEFLLNEKFLLF</sequence>